<keyword evidence="1" id="KW-0732">Signal</keyword>
<comment type="caution">
    <text evidence="2">The sequence shown here is derived from an EMBL/GenBank/DDBJ whole genome shotgun (WGS) entry which is preliminary data.</text>
</comment>
<evidence type="ECO:0000256" key="1">
    <source>
        <dbReference type="SAM" id="SignalP"/>
    </source>
</evidence>
<dbReference type="InterPro" id="IPR011990">
    <property type="entry name" value="TPR-like_helical_dom_sf"/>
</dbReference>
<dbReference type="Proteomes" id="UP000182932">
    <property type="component" value="Unassembled WGS sequence"/>
</dbReference>
<evidence type="ECO:0000313" key="2">
    <source>
        <dbReference type="EMBL" id="SEI96011.1"/>
    </source>
</evidence>
<evidence type="ECO:0000313" key="3">
    <source>
        <dbReference type="Proteomes" id="UP000182932"/>
    </source>
</evidence>
<evidence type="ECO:0008006" key="4">
    <source>
        <dbReference type="Google" id="ProtNLM"/>
    </source>
</evidence>
<feature type="chain" id="PRO_5037149844" description="Tetratricopeptide repeat protein" evidence="1">
    <location>
        <begin position="34"/>
        <end position="896"/>
    </location>
</feature>
<dbReference type="AlphaFoldDB" id="A0A975ZMC7"/>
<accession>A0A975ZMC7</accession>
<dbReference type="GeneID" id="80817336"/>
<dbReference type="EMBL" id="FNYY01000002">
    <property type="protein sequence ID" value="SEI96011.1"/>
    <property type="molecule type" value="Genomic_DNA"/>
</dbReference>
<proteinExistence type="predicted"/>
<keyword evidence="3" id="KW-1185">Reference proteome</keyword>
<name>A0A975ZMC7_9RHOB</name>
<gene>
    <name evidence="2" type="ORF">SAMN04487940_102485</name>
</gene>
<dbReference type="RefSeq" id="WP_074835384.1">
    <property type="nucleotide sequence ID" value="NZ_FNYY01000002.1"/>
</dbReference>
<sequence length="896" mass="98815">MARRPQTFHRAGPRLARLLCAACLVLPGLVARAAGDLAPTPGLPTAEEIIAEVDAGLKLLRAGEHEAALQRLEAVNEITYEEDYPSVADHYPNLGLAHYYYDTGDWREVLRFSASVATGLTADGIPDHPNRVAASVLQGAALINLSREAEGEVLLRNGVAAARGRPDLAETYGIALYNLALVVTDLFRDDAGEITDEFLDNWSSDWPIPLELSLIINYRDIDQDHTRDDDLGRAIRRARNLVAAAEAAEDMPLRRIAGFRGYLGALLAQNGDFDTALDLLQKEYDYYREAQITGADLTNCIIYLGLVIRYGQTSAKAYRFFADEVRIARQTGTPPHAIARILLEQASAAAAIGKDDESQRLYREAYAEVRAVDRANHWIAQSAREKIDILHPGMADFAFASELGAVDAVRFDLAPDGRDVLRLFFEGNYLLLDPVLARHAGAAGRGATFYRLNRALSLALKGHHDASVAALAEARESALASGALPPGAPIFDLIDAVARVWGTGHDPDAAQDAFARLGARLPAMSAEQRSIYRALLAFYHFRRDDSAAMRAVLADWFAAHDPARRKTQWDIFAATVVMEMAFGQMDPELNRTLMDETLAALADFPTLTLSRDYLRLVKVMNSRTGVFSDEALVELGTIVSSIGAMVPEGHSLHYATQFALSNAHGWRGNTEDALYWMRQAVETMRASRYHRVDEVAYLLSRQSGLLLGLDRVNEAHSLSQEALRLIDPLTARPNLIGEIYQSTATALWWRTDSPEKAAEFIDGVLGDPAILARLEPLDRVILLRIKADAQANYSDLPDVLATLDRAEAQIDDDPAIDWRREQSFTRQSRAIANYWNGALAPGFAAIVESNDIYTDWLLSIRLAEGAQDVDPGGYRDRAIWEAMIGWDYAQTLPDEP</sequence>
<feature type="signal peptide" evidence="1">
    <location>
        <begin position="1"/>
        <end position="33"/>
    </location>
</feature>
<organism evidence="2 3">
    <name type="scientific">Marinovum algicola</name>
    <dbReference type="NCBI Taxonomy" id="42444"/>
    <lineage>
        <taxon>Bacteria</taxon>
        <taxon>Pseudomonadati</taxon>
        <taxon>Pseudomonadota</taxon>
        <taxon>Alphaproteobacteria</taxon>
        <taxon>Rhodobacterales</taxon>
        <taxon>Roseobacteraceae</taxon>
        <taxon>Marinovum</taxon>
    </lineage>
</organism>
<protein>
    <recommendedName>
        <fullName evidence="4">Tetratricopeptide repeat protein</fullName>
    </recommendedName>
</protein>
<dbReference type="Gene3D" id="1.25.40.10">
    <property type="entry name" value="Tetratricopeptide repeat domain"/>
    <property type="match status" value="1"/>
</dbReference>
<reference evidence="2 3" key="1">
    <citation type="submission" date="2016-10" db="EMBL/GenBank/DDBJ databases">
        <authorList>
            <person name="Varghese N."/>
            <person name="Submissions S."/>
        </authorList>
    </citation>
    <scope>NUCLEOTIDE SEQUENCE [LARGE SCALE GENOMIC DNA]</scope>
    <source>
        <strain evidence="2 3">FF3</strain>
    </source>
</reference>